<dbReference type="FunFam" id="1.10.1200.10:FF:000016">
    <property type="entry name" value="Non-ribosomal peptide synthase"/>
    <property type="match status" value="2"/>
</dbReference>
<dbReference type="SUPFAM" id="SSF53335">
    <property type="entry name" value="S-adenosyl-L-methionine-dependent methyltransferases"/>
    <property type="match status" value="2"/>
</dbReference>
<protein>
    <submittedName>
        <fullName evidence="6">NRPS</fullName>
    </submittedName>
</protein>
<dbReference type="GO" id="GO:0072330">
    <property type="term" value="P:monocarboxylic acid biosynthetic process"/>
    <property type="evidence" value="ECO:0007669"/>
    <property type="project" value="UniProtKB-ARBA"/>
</dbReference>
<dbReference type="SUPFAM" id="SSF53474">
    <property type="entry name" value="alpha/beta-Hydrolases"/>
    <property type="match status" value="1"/>
</dbReference>
<keyword evidence="2" id="KW-0596">Phosphopantetheine</keyword>
<dbReference type="CDD" id="cd19540">
    <property type="entry name" value="LCL_NRPS-like"/>
    <property type="match status" value="2"/>
</dbReference>
<keyword evidence="7" id="KW-0479">Metal-binding</keyword>
<dbReference type="BioCyc" id="MetaCyc:MONOMER-19608"/>
<organism evidence="6">
    <name type="scientific">Micromonospora sp. ML1</name>
    <dbReference type="NCBI Taxonomy" id="349725"/>
    <lineage>
        <taxon>Bacteria</taxon>
        <taxon>Bacillati</taxon>
        <taxon>Actinomycetota</taxon>
        <taxon>Actinomycetes</taxon>
        <taxon>Micromonosporales</taxon>
        <taxon>Micromonosporaceae</taxon>
        <taxon>Micromonospora</taxon>
    </lineage>
</organism>
<accession>Q333U7</accession>
<dbReference type="SUPFAM" id="SSF52777">
    <property type="entry name" value="CoA-dependent acyltransferases"/>
    <property type="match status" value="4"/>
</dbReference>
<dbReference type="FunFam" id="3.40.50.980:FF:000001">
    <property type="entry name" value="Non-ribosomal peptide synthetase"/>
    <property type="match status" value="1"/>
</dbReference>
<dbReference type="InterPro" id="IPR010071">
    <property type="entry name" value="AA_adenyl_dom"/>
</dbReference>
<dbReference type="PROSITE" id="PS00455">
    <property type="entry name" value="AMP_BINDING"/>
    <property type="match status" value="2"/>
</dbReference>
<keyword evidence="7" id="KW-0106">Calcium</keyword>
<feature type="binding site" evidence="7">
    <location>
        <position position="2465"/>
    </location>
    <ligand>
        <name>S-adenosyl-L-homocysteine</name>
        <dbReference type="ChEBI" id="CHEBI:57856"/>
    </ligand>
</feature>
<dbReference type="PROSITE" id="PS50075">
    <property type="entry name" value="CARRIER"/>
    <property type="match status" value="2"/>
</dbReference>
<dbReference type="SUPFAM" id="SSF47336">
    <property type="entry name" value="ACP-like"/>
    <property type="match status" value="2"/>
</dbReference>
<feature type="domain" description="Carrier" evidence="5">
    <location>
        <begin position="1382"/>
        <end position="1457"/>
    </location>
</feature>
<dbReference type="InterPro" id="IPR001031">
    <property type="entry name" value="Thioesterase"/>
</dbReference>
<dbReference type="Gene3D" id="3.40.50.1820">
    <property type="entry name" value="alpha/beta hydrolase"/>
    <property type="match status" value="1"/>
</dbReference>
<proteinExistence type="evidence at protein level"/>
<dbReference type="Pfam" id="PF00501">
    <property type="entry name" value="AMP-binding"/>
    <property type="match status" value="2"/>
</dbReference>
<dbReference type="FunFam" id="3.30.559.10:FF:000012">
    <property type="entry name" value="Non-ribosomal peptide synthetase"/>
    <property type="match status" value="1"/>
</dbReference>
<dbReference type="InterPro" id="IPR020845">
    <property type="entry name" value="AMP-binding_CS"/>
</dbReference>
<reference evidence="7" key="2">
    <citation type="journal article" date="2018" name="Nat. Chem. Biol.">
        <title>Structural basis for backbone N-methylation by an interrupted adenylation domain.</title>
        <authorList>
            <person name="Mori S."/>
            <person name="Pang A.H."/>
            <person name="Lundy T.A."/>
            <person name="Garzan A."/>
            <person name="Tsodikov O.V."/>
            <person name="Garneau-Tsodikova S."/>
        </authorList>
    </citation>
    <scope>X-RAY CRYSTALLOGRAPHY (2.90 ANGSTROMS) OF 1902-2806 IN COMPLEX WITH CA(2+) AND S-ADENOSYL-L-HOMOCYSTEINE</scope>
</reference>
<feature type="binding site" evidence="7">
    <location>
        <position position="2464"/>
    </location>
    <ligand>
        <name>S-adenosyl-L-homocysteine</name>
        <dbReference type="ChEBI" id="CHEBI:57856"/>
    </ligand>
</feature>
<dbReference type="GO" id="GO:0005829">
    <property type="term" value="C:cytosol"/>
    <property type="evidence" value="ECO:0007669"/>
    <property type="project" value="TreeGrafter"/>
</dbReference>
<dbReference type="Gene3D" id="2.30.38.10">
    <property type="entry name" value="Luciferase, Domain 3"/>
    <property type="match status" value="2"/>
</dbReference>
<dbReference type="SMART" id="SM00823">
    <property type="entry name" value="PKS_PP"/>
    <property type="match status" value="2"/>
</dbReference>
<dbReference type="InterPro" id="IPR023213">
    <property type="entry name" value="CAT-like_dom_sf"/>
</dbReference>
<comment type="cofactor">
    <cofactor evidence="1">
        <name>pantetheine 4'-phosphate</name>
        <dbReference type="ChEBI" id="CHEBI:47942"/>
    </cofactor>
</comment>
<dbReference type="SMR" id="Q333U7"/>
<dbReference type="PANTHER" id="PTHR45527:SF1">
    <property type="entry name" value="FATTY ACID SYNTHASE"/>
    <property type="match status" value="1"/>
</dbReference>
<dbReference type="EMBL" id="AM113472">
    <property type="protein sequence ID" value="CAJ34375.1"/>
    <property type="molecule type" value="Genomic_DNA"/>
</dbReference>
<dbReference type="InterPro" id="IPR006162">
    <property type="entry name" value="Ppantetheine_attach_site"/>
</dbReference>
<sequence length="3140" mass="346763">MAPVSYAQQRMWFINRFEGQTATYNIPILIRMRGQIDRDELRAAFMDVLSRHEILRTVYDELDGQPLQRIIEPAELSLPWTDWGWVSPQQVDSIVAASVREGFDLSVDLPIRAYLLRPEPDVALLAVVIHHIAGDGGSLGPFTRDLSAAYRARLAGVAPTWDELPVQYSDYALWQRELLGDESDPDSVFSTQLRYWRQELDGVSRPVALPVDRPRPARASYRGDNHGFEIPAALFEKVERLAQSYNVTVPMVFQTALVVLLHRLGGDRDITLGSPIAGRTDQALENLVGFFVNTWVLRVGVCTGDSFAQVLEQVRQKAIAAYDHQDLPFERLVELLRPGRSVAHHPLFQVTLAWQNSVRQELDLPGVTASMEPVATGTAKFDLFVNLMPNHSRRSVTVDLEYATDLFDPATVEAIAARYLRVLEQVVESPDLGVGILDVPAMPATRGERTVDAGEREKILYRWNDTDRSFPCPGPIHLPFEQQAAARPDAIAVRWSGGTMTYRELNRQANRIAWTLKRRGVRPETVVGVAVRRGPLMVAAVLGVLKAGGAYLPIGSTLPSDRVAGMLADASATLVLTTEDTNRWTPPDGVELLDVGRAGLALSLDGEINPEPVASADNTAYIIFTSGSTGKPKGVTVAHRPVHNLLNWCYRTFDFGPDDVSLCVTSLDFDLSVFDIFGLLGAGGGFYIADATQQRDPEMLLDVLLSEPITFWNSVPGTLNQLAPLLPQTAGSPGVQDLRLVFFSGDYTPLSLPDQVRAVFPHAEIISLGGATEATVWSNFFPVGAIDPQWRSIPYGRPIDNARYYVLDEKLEPCAVGVEGDLYIGGPVIALGYVNRPDLTAERFIADPFGGVPGQRIYRTGDRASFFPDGNICFLGRADGQVKVRGFRIELGEIEYALGRHPAVRQGIAITRRDSVGDLRLVSYVLPDLDTVESVVAADEQVREWQEIYDQGYLEVTDQDFGDDFNLWVSSYTGEPIPVGQMREWQDAAVDRILSFTPRRVLEVGAGTGLLLARVAGSVEAYWATDFSEPVIERLGRQVTEAGWAERVRLLCRRADDLDGIPRIFDTVVLNSVVQYFPNERYLEQVLDGVWAMLEPGGRLVLGDIRRARSLRAFQVAVQQAKHGNLPPAQLRSAVEQGLLLEKELVIDPEWFQRWAERAGAAGVDVRLKEGAFQNELTRHRYEIVVHKPGTTEAGRPYAVDTVPRLEWNGDLDGLAERIRTLGGPVVRIAGIPNARVAQEVAAARDLGLEESEPPTSVPVDPHEMATWAARQGWSIALTWSGSAVDQFEAVLFTDATTEHRALSGTYLPVAAAGTWINDPAAAAGITALPAVLREYLSKTLPEYMVPSAIVPIGRVPLTPNGKLDRAALPVPEYAAASRGRPPCTSEEESLCEIFAGVLGLDRVGVDDNFFTIGGHSLLATRVVSRIRAAHGVEIPIRTIFEAPTVAELVAHLTGQRTVRPPLRPQPRPDRLPVSFAQQRLWFIHRFEGPSPTYIIPLSMRLRGKLDVPALRQAVHDVVVRHESLRTVFDEVDGAPYQRVLDPDGLAIPWQEHEVTESALQEALRLEARRPFDLAAEIPVRAALFRVGEHDAVLLLPLHHIAADGWSLGPLAEDLTAAYTARCDGQRPQWAALPVQYADYTLWQRDLLGGDDPHSLYRRQLDYWTGQLAGLPESLQLPTDRARPAVASFAGEVLPVELDESLTEDLRKLALRTGTTVSMVLQAGLAGLLSKLGAGNDIPIGSPIAGRTDEALNRLVGFFVNTWVARVDTSGSPSLIELVDRVREVSLAAYDHQDIPFEHLVEALNPVRSTAHHPLFQVCLALQNNVQPAFDLPGLKVSHEPVDMGVSRFDLFLNLMEETTGEGTSRIAGVVEYATELFDRDTVTGLLERWRRLLRQWVGAPDAPIDAVEILNRDDLAALERWTGRARGTDRVVGTIPERFAAVVAEQPEAVALVAADGEESWTYGELDRWANRIAHHLHARGVGRQHRVALVMERSPLLVAAVLGTLKAGACYVPVEPTWPRARIDLVLADLDPALVIDERLAEEDLTGYPTRPLDTADVGGEHLAYLMYTSGSTGTPKGVEVSHRNVLSLALDPCWADADHQRVLVHAPPTFDASTYEMWVPLLHGGAAVVAPPGKLDAARLATLIAERGVTALWLPAGLFDLITQHHPKSFVQVREVWAGGDVLSPAAVRRLVRDDGTLTVVNGYGPTETTTFAARYRMSAPARCKDPLPIGEPMAGSRLYALDDRLRQVPQGVIGELYVGGDGVARGYANHPPLTSERFVADPFGRPGERMYRTGDLVRWNHDGQLEFLGRVDEQVKIRGFRVEPGEIRAALRKRDGVAQAVVVPRTDRLGERRLVAYVVPEVPAGADEDSTEHVEKWRAIYDSMYDETEADATEIGNDFTGWKSSYTRDNIPLSEMRRWRDSVVEEVRGLRARRILEIGVGSGLLLGPLAPEAEAYWGTDFSLPVIERLEVQVGTDPCLKEKVSLRCQHADVADGLPVKYFDTVILNSVVQYFPDAAYLSRVLDVALDRLAPGGRILVGDVRNYGTLREFLTAVHHAQHPQDSASAVRAAVERAVLAEKELVIDPDFFTEWARTRPDVVAVDIRLKPGADQNELTRHRYEVILHKQPSQPLRLADVRTANWGSEVPDLSGLETALARHGGRLRLARIPNARLVSEAVQCGVPTNVGGTPLDPHELASWGGQRGYSVHCTWSAEAPGWFEAVIIPVDSGHCRDGVYRPVGPRPRQLVNLPAAARRVSRLPSWLREELAAELPEHLVPGDIVVMERLPLTTNGKIDHSRLPEVEQADREYGSPRTPLEAELAGLFAEVLGVDRVGIEDDFFDCGGSSLQVIRLIWRIRAELGFDIPVRTIFQHPTVAEVAEHLAAGREDVEFDDPFSVVLPIRTDGDRAPIWLVPPGGGLSWAYLGFAQHLDRSRPIYGLQARGFVGDPRATSIESMVDDYVDQILRVQPEGPYNVLGWSLGGPIAQAVAAELQRRECEVDLLAVLDSGPASYFADFQTPDEKLVRRYLAHYMGHLAGMAEFESLVQTSTTLFIEHTDLMTQFTSPPFRGDLIFFAALIDQGTRERRQLEVELDVQWREYTEGTVRRFDIECAHNEMMWPENAAMISRIVNEIIDSAR</sequence>
<dbReference type="GO" id="GO:0043041">
    <property type="term" value="P:amino acid activation for nonribosomal peptide biosynthetic process"/>
    <property type="evidence" value="ECO:0007669"/>
    <property type="project" value="TreeGrafter"/>
</dbReference>
<feature type="binding site" evidence="7">
    <location>
        <position position="2101"/>
    </location>
    <ligand>
        <name>Ca(2+)</name>
        <dbReference type="ChEBI" id="CHEBI:29108"/>
    </ligand>
</feature>
<dbReference type="CDD" id="cd12117">
    <property type="entry name" value="A_NRPS_Srf_like"/>
    <property type="match status" value="1"/>
</dbReference>
<dbReference type="InterPro" id="IPR009081">
    <property type="entry name" value="PP-bd_ACP"/>
</dbReference>
<dbReference type="InterPro" id="IPR045851">
    <property type="entry name" value="AMP-bd_C_sf"/>
</dbReference>
<name>Q333U7_9ACTN</name>
<keyword evidence="3" id="KW-0597">Phosphoprotein</keyword>
<gene>
    <name evidence="6" type="primary">tioS</name>
</gene>
<dbReference type="Gene3D" id="3.30.300.30">
    <property type="match status" value="4"/>
</dbReference>
<keyword evidence="7" id="KW-0002">3D-structure</keyword>
<evidence type="ECO:0000256" key="3">
    <source>
        <dbReference type="ARBA" id="ARBA00022553"/>
    </source>
</evidence>
<dbReference type="InterPro" id="IPR020806">
    <property type="entry name" value="PKS_PP-bd"/>
</dbReference>
<dbReference type="Gene3D" id="3.30.559.30">
    <property type="entry name" value="Nonribosomal peptide synthetase, condensation domain"/>
    <property type="match status" value="2"/>
</dbReference>
<dbReference type="Pfam" id="PF08242">
    <property type="entry name" value="Methyltransf_12"/>
    <property type="match status" value="2"/>
</dbReference>
<dbReference type="FunFam" id="2.30.38.10:FF:000001">
    <property type="entry name" value="Non-ribosomal peptide synthetase PvdI"/>
    <property type="match status" value="1"/>
</dbReference>
<evidence type="ECO:0000256" key="1">
    <source>
        <dbReference type="ARBA" id="ARBA00001957"/>
    </source>
</evidence>
<dbReference type="CDD" id="cd05930">
    <property type="entry name" value="A_NRPS"/>
    <property type="match status" value="1"/>
</dbReference>
<dbReference type="NCBIfam" id="NF003417">
    <property type="entry name" value="PRK04813.1"/>
    <property type="match status" value="4"/>
</dbReference>
<dbReference type="CDD" id="cd02440">
    <property type="entry name" value="AdoMet_MTases"/>
    <property type="match status" value="2"/>
</dbReference>
<feature type="binding site" evidence="7">
    <location>
        <position position="2099"/>
    </location>
    <ligand>
        <name>Ca(2+)</name>
        <dbReference type="ChEBI" id="CHEBI:29108"/>
    </ligand>
</feature>
<keyword evidence="4" id="KW-0677">Repeat</keyword>
<dbReference type="InterPro" id="IPR000873">
    <property type="entry name" value="AMP-dep_synth/lig_dom"/>
</dbReference>
<feature type="binding site" evidence="7">
    <location>
        <position position="2494"/>
    </location>
    <ligand>
        <name>S-adenosyl-L-homocysteine</name>
        <dbReference type="ChEBI" id="CHEBI:57856"/>
    </ligand>
</feature>
<dbReference type="FunFam" id="3.40.50.12780:FF:000012">
    <property type="entry name" value="Non-ribosomal peptide synthetase"/>
    <property type="match status" value="1"/>
</dbReference>
<dbReference type="Pfam" id="PF00668">
    <property type="entry name" value="Condensation"/>
    <property type="match status" value="2"/>
</dbReference>
<dbReference type="Gene3D" id="3.30.559.10">
    <property type="entry name" value="Chloramphenicol acetyltransferase-like domain"/>
    <property type="match status" value="2"/>
</dbReference>
<dbReference type="NCBIfam" id="TIGR01733">
    <property type="entry name" value="AA-adenyl-dom"/>
    <property type="match status" value="2"/>
</dbReference>
<dbReference type="Gene3D" id="3.40.50.150">
    <property type="entry name" value="Vaccinia Virus protein VP39"/>
    <property type="match status" value="2"/>
</dbReference>
<dbReference type="PDBsum" id="5WMM"/>
<feature type="binding site" evidence="7">
    <location>
        <position position="2178"/>
    </location>
    <ligand>
        <name>Ca(2+)</name>
        <dbReference type="ChEBI" id="CHEBI:29108"/>
    </ligand>
</feature>
<dbReference type="Pfam" id="PF00550">
    <property type="entry name" value="PP-binding"/>
    <property type="match status" value="2"/>
</dbReference>
<dbReference type="Gene3D" id="3.40.50.980">
    <property type="match status" value="4"/>
</dbReference>
<evidence type="ECO:0000313" key="6">
    <source>
        <dbReference type="EMBL" id="CAJ34375.1"/>
    </source>
</evidence>
<evidence type="ECO:0000259" key="5">
    <source>
        <dbReference type="PROSITE" id="PS50075"/>
    </source>
</evidence>
<evidence type="ECO:0000256" key="2">
    <source>
        <dbReference type="ARBA" id="ARBA00022450"/>
    </source>
</evidence>
<dbReference type="SMART" id="SM00824">
    <property type="entry name" value="PKS_TE"/>
    <property type="match status" value="1"/>
</dbReference>
<evidence type="ECO:0000256" key="4">
    <source>
        <dbReference type="ARBA" id="ARBA00022737"/>
    </source>
</evidence>
<evidence type="ECO:0007829" key="7">
    <source>
        <dbReference type="PDB" id="5WMM"/>
    </source>
</evidence>
<dbReference type="PROSITE" id="PS00012">
    <property type="entry name" value="PHOSPHOPANTETHEINE"/>
    <property type="match status" value="2"/>
</dbReference>
<dbReference type="GO" id="GO:0009403">
    <property type="term" value="P:toxin biosynthetic process"/>
    <property type="evidence" value="ECO:0007669"/>
    <property type="project" value="UniProtKB-ARBA"/>
</dbReference>
<dbReference type="GO" id="GO:0008610">
    <property type="term" value="P:lipid biosynthetic process"/>
    <property type="evidence" value="ECO:0007669"/>
    <property type="project" value="UniProtKB-ARBA"/>
</dbReference>
<dbReference type="Pfam" id="PF00975">
    <property type="entry name" value="Thioesterase"/>
    <property type="match status" value="1"/>
</dbReference>
<dbReference type="GO" id="GO:0031177">
    <property type="term" value="F:phosphopantetheine binding"/>
    <property type="evidence" value="ECO:0007669"/>
    <property type="project" value="InterPro"/>
</dbReference>
<dbReference type="InterPro" id="IPR036736">
    <property type="entry name" value="ACP-like_sf"/>
</dbReference>
<dbReference type="InterPro" id="IPR029058">
    <property type="entry name" value="AB_hydrolase_fold"/>
</dbReference>
<dbReference type="GO" id="GO:0003824">
    <property type="term" value="F:catalytic activity"/>
    <property type="evidence" value="ECO:0007669"/>
    <property type="project" value="InterPro"/>
</dbReference>
<dbReference type="PDB" id="5WMM">
    <property type="method" value="X-ray"/>
    <property type="resolution" value="2.90 A"/>
    <property type="chains" value="A=1902-2806"/>
</dbReference>
<dbReference type="Gene3D" id="1.10.1200.10">
    <property type="entry name" value="ACP-like"/>
    <property type="match status" value="1"/>
</dbReference>
<dbReference type="PANTHER" id="PTHR45527">
    <property type="entry name" value="NONRIBOSOMAL PEPTIDE SYNTHETASE"/>
    <property type="match status" value="1"/>
</dbReference>
<feature type="domain" description="Carrier" evidence="5">
    <location>
        <begin position="2814"/>
        <end position="2889"/>
    </location>
</feature>
<dbReference type="ESTHER" id="9acto-q333u7">
    <property type="family name" value="Thioesterase"/>
</dbReference>
<dbReference type="InterPro" id="IPR020802">
    <property type="entry name" value="TesA-like"/>
</dbReference>
<dbReference type="GO" id="GO:0046872">
    <property type="term" value="F:metal ion binding"/>
    <property type="evidence" value="ECO:0007669"/>
    <property type="project" value="UniProtKB-KW"/>
</dbReference>
<dbReference type="SUPFAM" id="SSF56801">
    <property type="entry name" value="Acetyl-CoA synthetase-like"/>
    <property type="match status" value="2"/>
</dbReference>
<dbReference type="InterPro" id="IPR001242">
    <property type="entry name" value="Condensation_dom"/>
</dbReference>
<reference evidence="6" key="1">
    <citation type="journal article" date="2006" name="ChemBioChem">
        <title>Deciphering the biosynthesis pathway of the antitumor thiocoraline from a marine actinomycete and its expression in Streptomyces hosts.</title>
        <authorList>
            <person name="Lombo F."/>
            <person name="Velasco A."/>
            <person name="Castro A."/>
            <person name="de la Calle F."/>
            <person name="Brana A.F."/>
            <person name="Sanchez-Puelles J.M."/>
            <person name="Mendez C."/>
            <person name="Salas J.A."/>
        </authorList>
    </citation>
    <scope>NUCLEOTIDE SEQUENCE</scope>
</reference>
<dbReference type="InterPro" id="IPR029063">
    <property type="entry name" value="SAM-dependent_MTases_sf"/>
</dbReference>
<dbReference type="InterPro" id="IPR013217">
    <property type="entry name" value="Methyltransf_12"/>
</dbReference>
<feature type="binding site" evidence="7">
    <location>
        <position position="2511"/>
    </location>
    <ligand>
        <name>S-adenosyl-L-homocysteine</name>
        <dbReference type="ChEBI" id="CHEBI:57856"/>
    </ligand>
</feature>